<name>A0A4Q0AHN5_9BACT</name>
<evidence type="ECO:0000313" key="5">
    <source>
        <dbReference type="EMBL" id="RWZ78691.1"/>
    </source>
</evidence>
<dbReference type="PANTHER" id="PTHR33204:SF18">
    <property type="entry name" value="TRANSCRIPTIONAL REGULATORY PROTEIN"/>
    <property type="match status" value="1"/>
</dbReference>
<accession>A0A4Q0AHN5</accession>
<evidence type="ECO:0000256" key="2">
    <source>
        <dbReference type="ARBA" id="ARBA00023125"/>
    </source>
</evidence>
<dbReference type="InterPro" id="IPR002577">
    <property type="entry name" value="HTH_HxlR"/>
</dbReference>
<keyword evidence="1" id="KW-0805">Transcription regulation</keyword>
<protein>
    <submittedName>
        <fullName evidence="5">Transcriptional regulator</fullName>
    </submittedName>
</protein>
<dbReference type="Gene3D" id="1.10.10.10">
    <property type="entry name" value="Winged helix-like DNA-binding domain superfamily/Winged helix DNA-binding domain"/>
    <property type="match status" value="1"/>
</dbReference>
<dbReference type="EMBL" id="SCKX01000001">
    <property type="protein sequence ID" value="RWZ78691.1"/>
    <property type="molecule type" value="Genomic_DNA"/>
</dbReference>
<keyword evidence="2" id="KW-0238">DNA-binding</keyword>
<comment type="caution">
    <text evidence="5">The sequence shown here is derived from an EMBL/GenBank/DDBJ whole genome shotgun (WGS) entry which is preliminary data.</text>
</comment>
<keyword evidence="6" id="KW-1185">Reference proteome</keyword>
<evidence type="ECO:0000259" key="4">
    <source>
        <dbReference type="PROSITE" id="PS51118"/>
    </source>
</evidence>
<dbReference type="InterPro" id="IPR036390">
    <property type="entry name" value="WH_DNA-bd_sf"/>
</dbReference>
<gene>
    <name evidence="5" type="ORF">EOT05_03005</name>
</gene>
<dbReference type="PROSITE" id="PS51118">
    <property type="entry name" value="HTH_HXLR"/>
    <property type="match status" value="1"/>
</dbReference>
<keyword evidence="3" id="KW-0804">Transcription</keyword>
<sequence>MSTENIGCVKAATNILGDKWTPQLLRFFMNEESVRFCQIQDLVKGINPRTLSARLDHLEVEGIITKVATTSESRCEYRLTTKGRDLMPILKDMQTWSDLYSTRHTSHTASVA</sequence>
<proteinExistence type="predicted"/>
<feature type="domain" description="HTH hxlR-type" evidence="4">
    <location>
        <begin position="3"/>
        <end position="105"/>
    </location>
</feature>
<dbReference type="Proteomes" id="UP000289257">
    <property type="component" value="Unassembled WGS sequence"/>
</dbReference>
<reference evidence="5" key="1">
    <citation type="submission" date="2019-01" db="EMBL/GenBank/DDBJ databases">
        <title>Genomic signatures and co-occurrence patterns of the ultra-small Saccharimodia (Patescibacteria phylum) suggest a symbiotic lifestyle.</title>
        <authorList>
            <person name="Lemos L."/>
            <person name="Medeiros J."/>
            <person name="Andreote F."/>
            <person name="Fernandes G."/>
            <person name="Varani A."/>
            <person name="Oliveira G."/>
            <person name="Pylro V."/>
        </authorList>
    </citation>
    <scope>NUCLEOTIDE SEQUENCE [LARGE SCALE GENOMIC DNA]</scope>
    <source>
        <strain evidence="5">AMD02</strain>
    </source>
</reference>
<dbReference type="AlphaFoldDB" id="A0A4Q0AHN5"/>
<dbReference type="InterPro" id="IPR036388">
    <property type="entry name" value="WH-like_DNA-bd_sf"/>
</dbReference>
<dbReference type="Pfam" id="PF01638">
    <property type="entry name" value="HxlR"/>
    <property type="match status" value="1"/>
</dbReference>
<evidence type="ECO:0000256" key="1">
    <source>
        <dbReference type="ARBA" id="ARBA00023015"/>
    </source>
</evidence>
<dbReference type="GO" id="GO:0003677">
    <property type="term" value="F:DNA binding"/>
    <property type="evidence" value="ECO:0007669"/>
    <property type="project" value="UniProtKB-KW"/>
</dbReference>
<organism evidence="5 6">
    <name type="scientific">Candidatus Microsaccharimonas sossegonensis</name>
    <dbReference type="NCBI Taxonomy" id="2506948"/>
    <lineage>
        <taxon>Bacteria</taxon>
        <taxon>Candidatus Saccharimonadota</taxon>
        <taxon>Candidatus Saccharimonadia</taxon>
        <taxon>Candidatus Saccharimonadales</taxon>
        <taxon>Candidatus Saccharimonadaceae</taxon>
        <taxon>Candidatus Microsaccharimonas</taxon>
    </lineage>
</organism>
<dbReference type="PANTHER" id="PTHR33204">
    <property type="entry name" value="TRANSCRIPTIONAL REGULATOR, MARR FAMILY"/>
    <property type="match status" value="1"/>
</dbReference>
<evidence type="ECO:0000256" key="3">
    <source>
        <dbReference type="ARBA" id="ARBA00023163"/>
    </source>
</evidence>
<dbReference type="SUPFAM" id="SSF46785">
    <property type="entry name" value="Winged helix' DNA-binding domain"/>
    <property type="match status" value="1"/>
</dbReference>
<evidence type="ECO:0000313" key="6">
    <source>
        <dbReference type="Proteomes" id="UP000289257"/>
    </source>
</evidence>